<dbReference type="EMBL" id="CP019937">
    <property type="protein sequence ID" value="ARO13422.1"/>
    <property type="molecule type" value="Genomic_DNA"/>
</dbReference>
<protein>
    <submittedName>
        <fullName evidence="1">S-adenosylmethionine-diacylglycerol 3-amino-3-carboxypropyl transferase</fullName>
    </submittedName>
</protein>
<dbReference type="GO" id="GO:0016740">
    <property type="term" value="F:transferase activity"/>
    <property type="evidence" value="ECO:0007669"/>
    <property type="project" value="UniProtKB-KW"/>
</dbReference>
<dbReference type="Pfam" id="PF11899">
    <property type="entry name" value="DUF3419"/>
    <property type="match status" value="1"/>
</dbReference>
<proteinExistence type="predicted"/>
<dbReference type="InterPro" id="IPR021829">
    <property type="entry name" value="DUF3419"/>
</dbReference>
<dbReference type="RefSeq" id="WP_085785144.1">
    <property type="nucleotide sequence ID" value="NZ_CP019937.1"/>
</dbReference>
<accession>A0A1W6NW10</accession>
<reference evidence="1 2" key="1">
    <citation type="submission" date="2017-02" db="EMBL/GenBank/DDBJ databases">
        <title>Ketogulonicigenium robustum SPU B003 Genome sequencing and assembly.</title>
        <authorList>
            <person name="Li Y."/>
            <person name="Liu L."/>
            <person name="Wang C."/>
            <person name="Zhang M."/>
            <person name="Zhang T."/>
            <person name="Zhang Y."/>
        </authorList>
    </citation>
    <scope>NUCLEOTIDE SEQUENCE [LARGE SCALE GENOMIC DNA]</scope>
    <source>
        <strain evidence="1 2">SPU_B003</strain>
    </source>
</reference>
<gene>
    <name evidence="1" type="primary">btaA</name>
    <name evidence="1" type="ORF">BVG79_00062</name>
</gene>
<dbReference type="STRING" id="92947.BVG79_00062"/>
<evidence type="ECO:0000313" key="2">
    <source>
        <dbReference type="Proteomes" id="UP000242447"/>
    </source>
</evidence>
<name>A0A1W6NW10_9RHOB</name>
<dbReference type="AlphaFoldDB" id="A0A1W6NW10"/>
<dbReference type="OrthoDB" id="7830923at2"/>
<dbReference type="PANTHER" id="PTHR47473">
    <property type="entry name" value="BTA1P"/>
    <property type="match status" value="1"/>
</dbReference>
<evidence type="ECO:0000313" key="1">
    <source>
        <dbReference type="EMBL" id="ARO13422.1"/>
    </source>
</evidence>
<dbReference type="KEGG" id="kro:BVG79_00062"/>
<dbReference type="PANTHER" id="PTHR47473:SF1">
    <property type="entry name" value="METHYLTRANSFERASE DOMAIN-CONTAINING PROTEIN"/>
    <property type="match status" value="1"/>
</dbReference>
<dbReference type="Proteomes" id="UP000242447">
    <property type="component" value="Chromosome"/>
</dbReference>
<keyword evidence="1" id="KW-0808">Transferase</keyword>
<organism evidence="1 2">
    <name type="scientific">Ketogulonicigenium robustum</name>
    <dbReference type="NCBI Taxonomy" id="92947"/>
    <lineage>
        <taxon>Bacteria</taxon>
        <taxon>Pseudomonadati</taxon>
        <taxon>Pseudomonadota</taxon>
        <taxon>Alphaproteobacteria</taxon>
        <taxon>Rhodobacterales</taxon>
        <taxon>Roseobacteraceae</taxon>
        <taxon>Ketogulonicigenium</taxon>
    </lineage>
</organism>
<keyword evidence="2" id="KW-1185">Reference proteome</keyword>
<sequence length="355" mass="38775">MGFFGNLNFTSANEDSRSELAAIGTQRGTIVTLTGSGARALDLLLGAADQVLALDMNPAQNALLGLKMAAFDVLDHDALLAFLGVTASDDRAATYQALRPALTPDDRAFWDARQKILARGVIYAGLWEKVLRFGARATRLWRGQARIDALFAAPDVDVQAALWRQYFDDRAWRLAIRALGQRWVWTRLVGEPGGAFLPPPRVVEARLAGAFTGAAGRFLWRESDFASLILRGTIAPPAALPLHLLPENHDGIRAGLARIRRIDGGLLDLPRLGVQGVTGFSLSDFGSYCDAATYAQVWQAVLQVAAPDARFCERIFMNDLQLPDPRIVLDRALSDRLTAQDRAIIYTLRAGRLAV</sequence>